<proteinExistence type="predicted"/>
<keyword evidence="1" id="KW-0732">Signal</keyword>
<dbReference type="EMBL" id="LUKE01000001">
    <property type="protein sequence ID" value="KYG65804.1"/>
    <property type="molecule type" value="Genomic_DNA"/>
</dbReference>
<evidence type="ECO:0000256" key="1">
    <source>
        <dbReference type="SAM" id="SignalP"/>
    </source>
</evidence>
<sequence length="169" mass="18644">MKKTVLTALSLFLTSICIAHADASAPIDYNSLQGKQIKILSIVEANKLFEEKQSPPADEQLVLADGKIQALKVAEASGTAVICSFTGIKVYQNGYFPFSAESRLEVVKVDAASMPSLKLLQLNFTVHHDNFHVGREHQDRQFNCFNQVGTIFSRESLDIAFGNILTIEQ</sequence>
<feature type="chain" id="PRO_5007572993" description="Bdellovibrio beta-sandwich domain-containing protein" evidence="1">
    <location>
        <begin position="22"/>
        <end position="169"/>
    </location>
</feature>
<comment type="caution">
    <text evidence="2">The sequence shown here is derived from an EMBL/GenBank/DDBJ whole genome shotgun (WGS) entry which is preliminary data.</text>
</comment>
<gene>
    <name evidence="2" type="ORF">AZI86_01655</name>
</gene>
<dbReference type="Proteomes" id="UP000075320">
    <property type="component" value="Unassembled WGS sequence"/>
</dbReference>
<reference evidence="2 3" key="1">
    <citation type="submission" date="2016-03" db="EMBL/GenBank/DDBJ databases">
        <authorList>
            <person name="Ploux O."/>
        </authorList>
    </citation>
    <scope>NUCLEOTIDE SEQUENCE [LARGE SCALE GENOMIC DNA]</scope>
    <source>
        <strain evidence="2 3">R0</strain>
    </source>
</reference>
<evidence type="ECO:0000313" key="2">
    <source>
        <dbReference type="EMBL" id="KYG65804.1"/>
    </source>
</evidence>
<name>A0A150WN51_BDEBC</name>
<accession>A0A150WN51</accession>
<evidence type="ECO:0000313" key="3">
    <source>
        <dbReference type="Proteomes" id="UP000075320"/>
    </source>
</evidence>
<feature type="signal peptide" evidence="1">
    <location>
        <begin position="1"/>
        <end position="21"/>
    </location>
</feature>
<protein>
    <recommendedName>
        <fullName evidence="4">Bdellovibrio beta-sandwich domain-containing protein</fullName>
    </recommendedName>
</protein>
<keyword evidence="3" id="KW-1185">Reference proteome</keyword>
<dbReference type="RefSeq" id="WP_061833347.1">
    <property type="nucleotide sequence ID" value="NZ_LUKE01000001.1"/>
</dbReference>
<dbReference type="AlphaFoldDB" id="A0A150WN51"/>
<evidence type="ECO:0008006" key="4">
    <source>
        <dbReference type="Google" id="ProtNLM"/>
    </source>
</evidence>
<organism evidence="2 3">
    <name type="scientific">Bdellovibrio bacteriovorus</name>
    <dbReference type="NCBI Taxonomy" id="959"/>
    <lineage>
        <taxon>Bacteria</taxon>
        <taxon>Pseudomonadati</taxon>
        <taxon>Bdellovibrionota</taxon>
        <taxon>Bdellovibrionia</taxon>
        <taxon>Bdellovibrionales</taxon>
        <taxon>Pseudobdellovibrionaceae</taxon>
        <taxon>Bdellovibrio</taxon>
    </lineage>
</organism>